<feature type="region of interest" description="Disordered" evidence="2">
    <location>
        <begin position="26"/>
        <end position="50"/>
    </location>
</feature>
<evidence type="ECO:0000256" key="1">
    <source>
        <dbReference type="ARBA" id="ARBA00022679"/>
    </source>
</evidence>
<reference evidence="3" key="1">
    <citation type="journal article" date="2023" name="Mol. Phylogenet. Evol.">
        <title>Genome-scale phylogeny and comparative genomics of the fungal order Sordariales.</title>
        <authorList>
            <person name="Hensen N."/>
            <person name="Bonometti L."/>
            <person name="Westerberg I."/>
            <person name="Brannstrom I.O."/>
            <person name="Guillou S."/>
            <person name="Cros-Aarteil S."/>
            <person name="Calhoun S."/>
            <person name="Haridas S."/>
            <person name="Kuo A."/>
            <person name="Mondo S."/>
            <person name="Pangilinan J."/>
            <person name="Riley R."/>
            <person name="LaButti K."/>
            <person name="Andreopoulos B."/>
            <person name="Lipzen A."/>
            <person name="Chen C."/>
            <person name="Yan M."/>
            <person name="Daum C."/>
            <person name="Ng V."/>
            <person name="Clum A."/>
            <person name="Steindorff A."/>
            <person name="Ohm R.A."/>
            <person name="Martin F."/>
            <person name="Silar P."/>
            <person name="Natvig D.O."/>
            <person name="Lalanne C."/>
            <person name="Gautier V."/>
            <person name="Ament-Velasquez S.L."/>
            <person name="Kruys A."/>
            <person name="Hutchinson M.I."/>
            <person name="Powell A.J."/>
            <person name="Barry K."/>
            <person name="Miller A.N."/>
            <person name="Grigoriev I.V."/>
            <person name="Debuchy R."/>
            <person name="Gladieux P."/>
            <person name="Hiltunen Thoren M."/>
            <person name="Johannesson H."/>
        </authorList>
    </citation>
    <scope>NUCLEOTIDE SEQUENCE</scope>
    <source>
        <strain evidence="3">CBS 141.50</strain>
    </source>
</reference>
<dbReference type="PANTHER" id="PTHR31896:SF64">
    <property type="entry name" value="TRICHOTHECENE 3-O-ACETYLTRANSFERASE"/>
    <property type="match status" value="1"/>
</dbReference>
<evidence type="ECO:0000313" key="4">
    <source>
        <dbReference type="Proteomes" id="UP001302676"/>
    </source>
</evidence>
<organism evidence="3 4">
    <name type="scientific">Dichotomopilus funicola</name>
    <dbReference type="NCBI Taxonomy" id="1934379"/>
    <lineage>
        <taxon>Eukaryota</taxon>
        <taxon>Fungi</taxon>
        <taxon>Dikarya</taxon>
        <taxon>Ascomycota</taxon>
        <taxon>Pezizomycotina</taxon>
        <taxon>Sordariomycetes</taxon>
        <taxon>Sordariomycetidae</taxon>
        <taxon>Sordariales</taxon>
        <taxon>Chaetomiaceae</taxon>
        <taxon>Dichotomopilus</taxon>
    </lineage>
</organism>
<dbReference type="InterPro" id="IPR051283">
    <property type="entry name" value="Sec_Metabolite_Acyltrans"/>
</dbReference>
<accession>A0AAN6ZQ91</accession>
<dbReference type="GO" id="GO:0016740">
    <property type="term" value="F:transferase activity"/>
    <property type="evidence" value="ECO:0007669"/>
    <property type="project" value="UniProtKB-KW"/>
</dbReference>
<protein>
    <submittedName>
        <fullName evidence="3">Uncharacterized protein</fullName>
    </submittedName>
</protein>
<dbReference type="InterPro" id="IPR023213">
    <property type="entry name" value="CAT-like_dom_sf"/>
</dbReference>
<dbReference type="EMBL" id="MU853559">
    <property type="protein sequence ID" value="KAK4146872.1"/>
    <property type="molecule type" value="Genomic_DNA"/>
</dbReference>
<dbReference type="PANTHER" id="PTHR31896">
    <property type="entry name" value="FAMILY REGULATORY PROTEIN, PUTATIVE (AFU_ORTHOLOGUE AFUA_3G14730)-RELATED"/>
    <property type="match status" value="1"/>
</dbReference>
<gene>
    <name evidence="3" type="ORF">C8A04DRAFT_9569</name>
</gene>
<keyword evidence="4" id="KW-1185">Reference proteome</keyword>
<keyword evidence="1" id="KW-0808">Transferase</keyword>
<dbReference type="AlphaFoldDB" id="A0AAN6ZQ91"/>
<dbReference type="GeneID" id="87822148"/>
<sequence length="302" mass="32700">MLDRVCRGEEIPEAEVEVANREREGVIPDLLGDKEEEEQLREHSEKQTVKIPPAAADTDAAQHDKEKVKPVVSPAVWASFSFSGQSLAALKAAALETATSKNISTDDTLTAFIFQSITRSRSSRLLRSQNPGTTTHCTLGRAVDARRYLNIPATYPGVLSNMVYHSQSVQETISMPLGVLASELRREVDPAASQIGLYTRALAARIRQSPSKGSISPTAAFSSSRGIIISSWAGAGGDCYGMDFGMGLGVPGAVRRPVFVPVEGLGYILPKHPSGEIGFVICLREEDMEALKGDEEWRKWTG</sequence>
<dbReference type="RefSeq" id="XP_062640243.1">
    <property type="nucleotide sequence ID" value="XM_062785535.1"/>
</dbReference>
<dbReference type="Pfam" id="PF02458">
    <property type="entry name" value="Transferase"/>
    <property type="match status" value="1"/>
</dbReference>
<comment type="caution">
    <text evidence="3">The sequence shown here is derived from an EMBL/GenBank/DDBJ whole genome shotgun (WGS) entry which is preliminary data.</text>
</comment>
<reference evidence="3" key="2">
    <citation type="submission" date="2023-05" db="EMBL/GenBank/DDBJ databases">
        <authorList>
            <consortium name="Lawrence Berkeley National Laboratory"/>
            <person name="Steindorff A."/>
            <person name="Hensen N."/>
            <person name="Bonometti L."/>
            <person name="Westerberg I."/>
            <person name="Brannstrom I.O."/>
            <person name="Guillou S."/>
            <person name="Cros-Aarteil S."/>
            <person name="Calhoun S."/>
            <person name="Haridas S."/>
            <person name="Kuo A."/>
            <person name="Mondo S."/>
            <person name="Pangilinan J."/>
            <person name="Riley R."/>
            <person name="Labutti K."/>
            <person name="Andreopoulos B."/>
            <person name="Lipzen A."/>
            <person name="Chen C."/>
            <person name="Yanf M."/>
            <person name="Daum C."/>
            <person name="Ng V."/>
            <person name="Clum A."/>
            <person name="Ohm R."/>
            <person name="Martin F."/>
            <person name="Silar P."/>
            <person name="Natvig D."/>
            <person name="Lalanne C."/>
            <person name="Gautier V."/>
            <person name="Ament-Velasquez S.L."/>
            <person name="Kruys A."/>
            <person name="Hutchinson M.I."/>
            <person name="Powell A.J."/>
            <person name="Barry K."/>
            <person name="Miller A.N."/>
            <person name="Grigoriev I.V."/>
            <person name="Debuchy R."/>
            <person name="Gladieux P."/>
            <person name="Thoren M.H."/>
            <person name="Johannesson H."/>
        </authorList>
    </citation>
    <scope>NUCLEOTIDE SEQUENCE</scope>
    <source>
        <strain evidence="3">CBS 141.50</strain>
    </source>
</reference>
<dbReference type="Gene3D" id="3.30.559.10">
    <property type="entry name" value="Chloramphenicol acetyltransferase-like domain"/>
    <property type="match status" value="2"/>
</dbReference>
<evidence type="ECO:0000313" key="3">
    <source>
        <dbReference type="EMBL" id="KAK4146872.1"/>
    </source>
</evidence>
<evidence type="ECO:0000256" key="2">
    <source>
        <dbReference type="SAM" id="MobiDB-lite"/>
    </source>
</evidence>
<dbReference type="Proteomes" id="UP001302676">
    <property type="component" value="Unassembled WGS sequence"/>
</dbReference>
<name>A0AAN6ZQ91_9PEZI</name>
<proteinExistence type="predicted"/>